<name>A0A815A0Q2_ADIRI</name>
<keyword evidence="2" id="KW-1185">Reference proteome</keyword>
<dbReference type="AlphaFoldDB" id="A0A815A0Q2"/>
<accession>A0A815A0Q2</accession>
<sequence length="100" mass="10921">MGGANSRTEPISQRSGKYLSNSQVFPLDQGIQRLAIDPSGAIGSLYDATKDQLLSGSPLYISRRLISLRNEVNPVVVTSGRLKARDLLEMIGIDKELYLS</sequence>
<dbReference type="Proteomes" id="UP000663828">
    <property type="component" value="Unassembled WGS sequence"/>
</dbReference>
<evidence type="ECO:0000313" key="2">
    <source>
        <dbReference type="Proteomes" id="UP000663828"/>
    </source>
</evidence>
<feature type="non-terminal residue" evidence="1">
    <location>
        <position position="100"/>
    </location>
</feature>
<reference evidence="1" key="1">
    <citation type="submission" date="2021-02" db="EMBL/GenBank/DDBJ databases">
        <authorList>
            <person name="Nowell W R."/>
        </authorList>
    </citation>
    <scope>NUCLEOTIDE SEQUENCE</scope>
</reference>
<proteinExistence type="predicted"/>
<evidence type="ECO:0000313" key="1">
    <source>
        <dbReference type="EMBL" id="CAF1251038.1"/>
    </source>
</evidence>
<dbReference type="EMBL" id="CAJNOR010002125">
    <property type="protein sequence ID" value="CAF1251038.1"/>
    <property type="molecule type" value="Genomic_DNA"/>
</dbReference>
<gene>
    <name evidence="1" type="ORF">XAT740_LOCUS26259</name>
</gene>
<comment type="caution">
    <text evidence="1">The sequence shown here is derived from an EMBL/GenBank/DDBJ whole genome shotgun (WGS) entry which is preliminary data.</text>
</comment>
<organism evidence="1 2">
    <name type="scientific">Adineta ricciae</name>
    <name type="common">Rotifer</name>
    <dbReference type="NCBI Taxonomy" id="249248"/>
    <lineage>
        <taxon>Eukaryota</taxon>
        <taxon>Metazoa</taxon>
        <taxon>Spiralia</taxon>
        <taxon>Gnathifera</taxon>
        <taxon>Rotifera</taxon>
        <taxon>Eurotatoria</taxon>
        <taxon>Bdelloidea</taxon>
        <taxon>Adinetida</taxon>
        <taxon>Adinetidae</taxon>
        <taxon>Adineta</taxon>
    </lineage>
</organism>
<protein>
    <submittedName>
        <fullName evidence="1">Uncharacterized protein</fullName>
    </submittedName>
</protein>